<dbReference type="EMBL" id="CP058559">
    <property type="protein sequence ID" value="QNO16276.1"/>
    <property type="molecule type" value="Genomic_DNA"/>
</dbReference>
<dbReference type="Proteomes" id="UP000516160">
    <property type="component" value="Chromosome"/>
</dbReference>
<dbReference type="KEGG" id="acae:HYG86_16610"/>
<name>A0A7G9WC64_ALKCA</name>
<gene>
    <name evidence="1" type="ORF">HYG86_16610</name>
</gene>
<dbReference type="AlphaFoldDB" id="A0A7G9WC64"/>
<sequence>MIVKIPALCQLYCGFYKSAVLDEAKLANLDTQDHLLFVGGGAIPYSAIILSKFVKHITVIDRDLCSTKLAKKLITKLGITNITLDHSKAEDLNTSPYTAVFIPLQAEPKTIILKNIKKQSCGHTKIIMRIPKKSFNSVYTSLDELPVKEYTLKNIKQLTFDKVICFDCGKILL</sequence>
<dbReference type="InterPro" id="IPR029063">
    <property type="entry name" value="SAM-dependent_MTases_sf"/>
</dbReference>
<evidence type="ECO:0008006" key="3">
    <source>
        <dbReference type="Google" id="ProtNLM"/>
    </source>
</evidence>
<dbReference type="RefSeq" id="WP_213166668.1">
    <property type="nucleotide sequence ID" value="NZ_CP058559.1"/>
</dbReference>
<keyword evidence="2" id="KW-1185">Reference proteome</keyword>
<organism evidence="1 2">
    <name type="scientific">Alkalicella caledoniensis</name>
    <dbReference type="NCBI Taxonomy" id="2731377"/>
    <lineage>
        <taxon>Bacteria</taxon>
        <taxon>Bacillati</taxon>
        <taxon>Bacillota</taxon>
        <taxon>Clostridia</taxon>
        <taxon>Eubacteriales</taxon>
        <taxon>Proteinivoracaceae</taxon>
        <taxon>Alkalicella</taxon>
    </lineage>
</organism>
<evidence type="ECO:0000313" key="1">
    <source>
        <dbReference type="EMBL" id="QNO16276.1"/>
    </source>
</evidence>
<evidence type="ECO:0000313" key="2">
    <source>
        <dbReference type="Proteomes" id="UP000516160"/>
    </source>
</evidence>
<reference evidence="1 2" key="1">
    <citation type="submission" date="2020-07" db="EMBL/GenBank/DDBJ databases">
        <title>Alkalicella. sp. LB2 genome.</title>
        <authorList>
            <person name="Postec A."/>
            <person name="Quemeneur M."/>
        </authorList>
    </citation>
    <scope>NUCLEOTIDE SEQUENCE [LARGE SCALE GENOMIC DNA]</scope>
    <source>
        <strain evidence="1 2">LB2</strain>
    </source>
</reference>
<proteinExistence type="predicted"/>
<accession>A0A7G9WC64</accession>
<protein>
    <recommendedName>
        <fullName evidence="3">Nicotianamine synthase protein</fullName>
    </recommendedName>
</protein>
<dbReference type="SUPFAM" id="SSF53335">
    <property type="entry name" value="S-adenosyl-L-methionine-dependent methyltransferases"/>
    <property type="match status" value="1"/>
</dbReference>
<dbReference type="Gene3D" id="3.40.50.150">
    <property type="entry name" value="Vaccinia Virus protein VP39"/>
    <property type="match status" value="1"/>
</dbReference>